<organism evidence="1">
    <name type="scientific">viral metagenome</name>
    <dbReference type="NCBI Taxonomy" id="1070528"/>
    <lineage>
        <taxon>unclassified sequences</taxon>
        <taxon>metagenomes</taxon>
        <taxon>organismal metagenomes</taxon>
    </lineage>
</organism>
<accession>A0A6C0F5W5</accession>
<proteinExistence type="predicted"/>
<dbReference type="AlphaFoldDB" id="A0A6C0F5W5"/>
<name>A0A6C0F5W5_9ZZZZ</name>
<dbReference type="EMBL" id="MN739002">
    <property type="protein sequence ID" value="QHT34555.1"/>
    <property type="molecule type" value="Genomic_DNA"/>
</dbReference>
<protein>
    <submittedName>
        <fullName evidence="1">Uncharacterized protein</fullName>
    </submittedName>
</protein>
<evidence type="ECO:0000313" key="1">
    <source>
        <dbReference type="EMBL" id="QHT34555.1"/>
    </source>
</evidence>
<reference evidence="1" key="1">
    <citation type="journal article" date="2020" name="Nature">
        <title>Giant virus diversity and host interactions through global metagenomics.</title>
        <authorList>
            <person name="Schulz F."/>
            <person name="Roux S."/>
            <person name="Paez-Espino D."/>
            <person name="Jungbluth S."/>
            <person name="Walsh D.A."/>
            <person name="Denef V.J."/>
            <person name="McMahon K.D."/>
            <person name="Konstantinidis K.T."/>
            <person name="Eloe-Fadrosh E.A."/>
            <person name="Kyrpides N.C."/>
            <person name="Woyke T."/>
        </authorList>
    </citation>
    <scope>NUCLEOTIDE SEQUENCE</scope>
    <source>
        <strain evidence="1">GVMAG-M-3300009163-63</strain>
    </source>
</reference>
<sequence length="156" mass="17738">MAARLPPHTTRYIRSSALNKCGLQGDRIYIPAFKSRDKTADEVIPHWTPGVISFFDTPIEFDEEWFHMLVRDANDLDDPRVIYRDGDSFIKNVLTPNVEQICENVCIPRGNVDGSLIEMYIAGANMSTSESVLETWQKLVVETIRRQLSETSSDSD</sequence>